<evidence type="ECO:0000313" key="5">
    <source>
        <dbReference type="Proteomes" id="UP000829196"/>
    </source>
</evidence>
<organism evidence="4 5">
    <name type="scientific">Dendrobium nobile</name>
    <name type="common">Orchid</name>
    <dbReference type="NCBI Taxonomy" id="94219"/>
    <lineage>
        <taxon>Eukaryota</taxon>
        <taxon>Viridiplantae</taxon>
        <taxon>Streptophyta</taxon>
        <taxon>Embryophyta</taxon>
        <taxon>Tracheophyta</taxon>
        <taxon>Spermatophyta</taxon>
        <taxon>Magnoliopsida</taxon>
        <taxon>Liliopsida</taxon>
        <taxon>Asparagales</taxon>
        <taxon>Orchidaceae</taxon>
        <taxon>Epidendroideae</taxon>
        <taxon>Malaxideae</taxon>
        <taxon>Dendrobiinae</taxon>
        <taxon>Dendrobium</taxon>
    </lineage>
</organism>
<dbReference type="Pfam" id="PF24626">
    <property type="entry name" value="SH3_Tf2-1"/>
    <property type="match status" value="1"/>
</dbReference>
<evidence type="ECO:0000259" key="3">
    <source>
        <dbReference type="Pfam" id="PF24626"/>
    </source>
</evidence>
<dbReference type="Proteomes" id="UP000829196">
    <property type="component" value="Unassembled WGS sequence"/>
</dbReference>
<gene>
    <name evidence="4" type="ORF">KFK09_022550</name>
</gene>
<dbReference type="PANTHER" id="PTHR36021">
    <property type="entry name" value="COREPRESSOR"/>
    <property type="match status" value="1"/>
</dbReference>
<evidence type="ECO:0000313" key="4">
    <source>
        <dbReference type="EMBL" id="KAI0496239.1"/>
    </source>
</evidence>
<dbReference type="InterPro" id="IPR056924">
    <property type="entry name" value="SH3_Tf2-1"/>
</dbReference>
<feature type="region of interest" description="Disordered" evidence="2">
    <location>
        <begin position="392"/>
        <end position="495"/>
    </location>
</feature>
<sequence length="495" mass="57602">MDSLLPDFGRIFNKAWVRSCISVRLFIRRLTDSLRGLLFQVLKDLLRLCVLDFQGSWEDHIPLIEFAYNNSFQSSIDMTPYEALYVRKGRTPLTLTEVGDRQVMGSTFVDETVMKINLIKERLKAAQDRQQKYYNQKYRFVEFQVGDFMYVKVSLMKGVSRFGRVSKLSPRYVGPFDIIERIGKSAYRLLLSDQMSDVHNVFHICALRKWISDSDKKLSANEVEIQENMQYKEKPKKNLAYDVRKLRSKQIPMVKVQWKHRIAREATWEKESYMRHHGLSVLFCSVLSVCKPCTVSMGKNQTYKAMQRARLSGSAGAEEVEDGMVDGTFHSPEWHAARLASLNKSHTVTWEEFKRKQKEEELKKGELEADKDRMMREYRAQLDADRARKLAAGKNHSGLKLNHSKVKRDKDSKRRCSKKRKHKRKSSDSSSGFSSSESSSSDDDERESRRTRLKSRSKRAKKDRKHRSKPKRCSSDSEEGDGPVRLSRFFESVKS</sequence>
<dbReference type="Gene3D" id="3.30.420.10">
    <property type="entry name" value="Ribonuclease H-like superfamily/Ribonuclease H"/>
    <property type="match status" value="1"/>
</dbReference>
<dbReference type="OrthoDB" id="779927at2759"/>
<dbReference type="InterPro" id="IPR012337">
    <property type="entry name" value="RNaseH-like_sf"/>
</dbReference>
<dbReference type="SUPFAM" id="SSF53098">
    <property type="entry name" value="Ribonuclease H-like"/>
    <property type="match status" value="1"/>
</dbReference>
<feature type="domain" description="Tf2-1-like SH3-like" evidence="3">
    <location>
        <begin position="146"/>
        <end position="210"/>
    </location>
</feature>
<accession>A0A8T3AIV3</accession>
<feature type="compositionally biased region" description="Basic residues" evidence="2">
    <location>
        <begin position="449"/>
        <end position="472"/>
    </location>
</feature>
<name>A0A8T3AIV3_DENNO</name>
<feature type="compositionally biased region" description="Low complexity" evidence="2">
    <location>
        <begin position="428"/>
        <end position="439"/>
    </location>
</feature>
<feature type="coiled-coil region" evidence="1">
    <location>
        <begin position="109"/>
        <end position="136"/>
    </location>
</feature>
<evidence type="ECO:0000256" key="1">
    <source>
        <dbReference type="SAM" id="Coils"/>
    </source>
</evidence>
<reference evidence="4" key="1">
    <citation type="journal article" date="2022" name="Front. Genet.">
        <title>Chromosome-Scale Assembly of the Dendrobium nobile Genome Provides Insights Into the Molecular Mechanism of the Biosynthesis of the Medicinal Active Ingredient of Dendrobium.</title>
        <authorList>
            <person name="Xu Q."/>
            <person name="Niu S.-C."/>
            <person name="Li K.-L."/>
            <person name="Zheng P.-J."/>
            <person name="Zhang X.-J."/>
            <person name="Jia Y."/>
            <person name="Liu Y."/>
            <person name="Niu Y.-X."/>
            <person name="Yu L.-H."/>
            <person name="Chen D.-F."/>
            <person name="Zhang G.-Q."/>
        </authorList>
    </citation>
    <scope>NUCLEOTIDE SEQUENCE</scope>
    <source>
        <tissue evidence="4">Leaf</tissue>
    </source>
</reference>
<dbReference type="PANTHER" id="PTHR36021:SF1">
    <property type="entry name" value="COREPRESSOR"/>
    <property type="match status" value="1"/>
</dbReference>
<proteinExistence type="predicted"/>
<keyword evidence="5" id="KW-1185">Reference proteome</keyword>
<feature type="compositionally biased region" description="Basic residues" evidence="2">
    <location>
        <begin position="415"/>
        <end position="425"/>
    </location>
</feature>
<evidence type="ECO:0000256" key="2">
    <source>
        <dbReference type="SAM" id="MobiDB-lite"/>
    </source>
</evidence>
<protein>
    <recommendedName>
        <fullName evidence="3">Tf2-1-like SH3-like domain-containing protein</fullName>
    </recommendedName>
</protein>
<dbReference type="InterPro" id="IPR036397">
    <property type="entry name" value="RNaseH_sf"/>
</dbReference>
<keyword evidence="1" id="KW-0175">Coiled coil</keyword>
<dbReference type="AlphaFoldDB" id="A0A8T3AIV3"/>
<dbReference type="EMBL" id="JAGYWB010000016">
    <property type="protein sequence ID" value="KAI0496239.1"/>
    <property type="molecule type" value="Genomic_DNA"/>
</dbReference>
<comment type="caution">
    <text evidence="4">The sequence shown here is derived from an EMBL/GenBank/DDBJ whole genome shotgun (WGS) entry which is preliminary data.</text>
</comment>
<dbReference type="GO" id="GO:0003676">
    <property type="term" value="F:nucleic acid binding"/>
    <property type="evidence" value="ECO:0007669"/>
    <property type="project" value="InterPro"/>
</dbReference>